<feature type="compositionally biased region" description="Basic and acidic residues" evidence="1">
    <location>
        <begin position="13"/>
        <end position="22"/>
    </location>
</feature>
<dbReference type="eggNOG" id="ENOG502RNZP">
    <property type="taxonomic scope" value="Eukaryota"/>
</dbReference>
<feature type="region of interest" description="Disordered" evidence="1">
    <location>
        <begin position="143"/>
        <end position="163"/>
    </location>
</feature>
<evidence type="ECO:0000313" key="2">
    <source>
        <dbReference type="EMBL" id="ERF76418.1"/>
    </source>
</evidence>
<organism evidence="2 3">
    <name type="scientific">Endocarpon pusillum (strain Z07020 / HMAS-L-300199)</name>
    <name type="common">Lichen-forming fungus</name>
    <dbReference type="NCBI Taxonomy" id="1263415"/>
    <lineage>
        <taxon>Eukaryota</taxon>
        <taxon>Fungi</taxon>
        <taxon>Dikarya</taxon>
        <taxon>Ascomycota</taxon>
        <taxon>Pezizomycotina</taxon>
        <taxon>Eurotiomycetes</taxon>
        <taxon>Chaetothyriomycetidae</taxon>
        <taxon>Verrucariales</taxon>
        <taxon>Verrucariaceae</taxon>
        <taxon>Endocarpon</taxon>
    </lineage>
</organism>
<evidence type="ECO:0000256" key="1">
    <source>
        <dbReference type="SAM" id="MobiDB-lite"/>
    </source>
</evidence>
<evidence type="ECO:0000313" key="3">
    <source>
        <dbReference type="Proteomes" id="UP000019373"/>
    </source>
</evidence>
<dbReference type="GeneID" id="19241864"/>
<feature type="region of interest" description="Disordered" evidence="1">
    <location>
        <begin position="315"/>
        <end position="348"/>
    </location>
</feature>
<dbReference type="AlphaFoldDB" id="U1GVB4"/>
<protein>
    <submittedName>
        <fullName evidence="2">Uncharacterized protein</fullName>
    </submittedName>
</protein>
<gene>
    <name evidence="2" type="ORF">EPUS_06976</name>
</gene>
<feature type="region of interest" description="Disordered" evidence="1">
    <location>
        <begin position="1"/>
        <end position="96"/>
    </location>
</feature>
<dbReference type="OrthoDB" id="4160177at2759"/>
<keyword evidence="3" id="KW-1185">Reference proteome</keyword>
<dbReference type="RefSeq" id="XP_007786278.1">
    <property type="nucleotide sequence ID" value="XM_007788088.1"/>
</dbReference>
<accession>U1GVB4</accession>
<dbReference type="OMA" id="SHYKGVT"/>
<sequence length="621" mass="67476">MANLDEMENIPKAIERYPEGRIPKKAHGRAVLARANKTQRRTTESGTENESSDDEVADDEDDDDESDEDDDGDDESDQPAAFAPSRGQKKQTIHEAGRLAEYRRMFHSEDPIMYEDPHDLFGGVIEDDEDDDEFYRAVDDISDEDDQSEGLFQPNGAGAGAAGSFVIDQSSSTFAFPDPEHEADFILDQVDGLSAYGFGDDIDSGDGSGDFSAPSEDGDLSTVPERHVHFGSDVEKMNAYGKSISPSLTRALLPSAMPFEHENHIYAPGNTYQTSQHKVTTTVEEAYDSDATEVLSGPPTPPPRTTSVTNGTTLEAEHATPSTPTNVSSGKNGKRSSRRRRGPPRGIFTVDQDKSWAILDSTGKKILQIPAANTNRHAWLDEMSQSTSTPSNSASPLNPSLRLQQQGLSVSGVLSAKTGVIINTAIPDVMMAGLNSINSIAEGDHGQTVGPPEAFYSNRLQLVGGDYAISPEPESDVYDDEAMPITRKPGFPLHEFLEDLGDDESDDGKSELPLYAPADDNLTGDNDALFGHLNNMNVTAFRRSADPISATRTGTSYSYDVQMSPIADSTFALPAVPVRIPTTSHKRKTSSTPYQDEKIYGDVTPVERKVINVSKRRKMTT</sequence>
<proteinExistence type="predicted"/>
<name>U1GVB4_ENDPU</name>
<feature type="compositionally biased region" description="Basic residues" evidence="1">
    <location>
        <begin position="332"/>
        <end position="343"/>
    </location>
</feature>
<reference evidence="3" key="1">
    <citation type="journal article" date="2014" name="BMC Genomics">
        <title>Genome characteristics reveal the impact of lichenization on lichen-forming fungus Endocarpon pusillum Hedwig (Verrucariales, Ascomycota).</title>
        <authorList>
            <person name="Wang Y.-Y."/>
            <person name="Liu B."/>
            <person name="Zhang X.-Y."/>
            <person name="Zhou Q.-M."/>
            <person name="Zhang T."/>
            <person name="Li H."/>
            <person name="Yu Y.-F."/>
            <person name="Zhang X.-L."/>
            <person name="Hao X.-Y."/>
            <person name="Wang M."/>
            <person name="Wang L."/>
            <person name="Wei J.-C."/>
        </authorList>
    </citation>
    <scope>NUCLEOTIDE SEQUENCE [LARGE SCALE GENOMIC DNA]</scope>
    <source>
        <strain evidence="3">Z07020 / HMAS-L-300199</strain>
    </source>
</reference>
<dbReference type="Proteomes" id="UP000019373">
    <property type="component" value="Unassembled WGS sequence"/>
</dbReference>
<feature type="region of interest" description="Disordered" evidence="1">
    <location>
        <begin position="204"/>
        <end position="223"/>
    </location>
</feature>
<feature type="compositionally biased region" description="Acidic residues" evidence="1">
    <location>
        <begin position="50"/>
        <end position="77"/>
    </location>
</feature>
<dbReference type="EMBL" id="KE720764">
    <property type="protein sequence ID" value="ERF76418.1"/>
    <property type="molecule type" value="Genomic_DNA"/>
</dbReference>
<dbReference type="HOGENOM" id="CLU_447604_0_0_1"/>